<dbReference type="InterPro" id="IPR006008">
    <property type="entry name" value="YciB"/>
</dbReference>
<dbReference type="Pfam" id="PF04279">
    <property type="entry name" value="IspA"/>
    <property type="match status" value="1"/>
</dbReference>
<comment type="subcellular location">
    <subcellularLocation>
        <location evidence="5">Cell inner membrane</location>
        <topology evidence="5">Multi-pass membrane protein</topology>
    </subcellularLocation>
</comment>
<dbReference type="PANTHER" id="PTHR36917">
    <property type="entry name" value="INTRACELLULAR SEPTATION PROTEIN A-RELATED"/>
    <property type="match status" value="1"/>
</dbReference>
<evidence type="ECO:0000256" key="4">
    <source>
        <dbReference type="ARBA" id="ARBA00023136"/>
    </source>
</evidence>
<reference evidence="6 7" key="2">
    <citation type="submission" date="2011-10" db="EMBL/GenBank/DDBJ databases">
        <title>The Genome Sequence of Simonsiella muelleri ATCC 29453.</title>
        <authorList>
            <consortium name="The Broad Institute Genome Sequencing Platform"/>
            <consortium name="The Broad Institute Genome Sequencing Center for Infectious Disease"/>
            <person name="Earl A."/>
            <person name="Ward D."/>
            <person name="Feldgarden M."/>
            <person name="Gevers D."/>
            <person name="Izard J."/>
            <person name="Baranova O.V."/>
            <person name="Blanton J.M."/>
            <person name="Tanner A.C."/>
            <person name="Dewhirst F."/>
            <person name="Young S.K."/>
            <person name="Zeng Q."/>
            <person name="Gargeya S."/>
            <person name="Fitzgerald M."/>
            <person name="Haas B."/>
            <person name="Abouelleil A."/>
            <person name="Alvarado L."/>
            <person name="Arachchi H.M."/>
            <person name="Berlin A."/>
            <person name="Brown A."/>
            <person name="Chapman S.B."/>
            <person name="Chen Z."/>
            <person name="Dunbar C."/>
            <person name="Freedman E."/>
            <person name="Gearin G."/>
            <person name="Goldberg J."/>
            <person name="Griggs A."/>
            <person name="Gujja S."/>
            <person name="Heiman D."/>
            <person name="Howarth C."/>
            <person name="Larson L."/>
            <person name="Lui A."/>
            <person name="MacDonald P.J.P."/>
            <person name="Montmayeur A."/>
            <person name="Murphy C."/>
            <person name="Neiman D."/>
            <person name="Pearson M."/>
            <person name="Priest M."/>
            <person name="Roberts A."/>
            <person name="Saif S."/>
            <person name="Shea T."/>
            <person name="Shenoy N."/>
            <person name="Sisk P."/>
            <person name="Stolte C."/>
            <person name="Sykes S."/>
            <person name="Wortman J."/>
            <person name="Nusbaum C."/>
            <person name="Birren B."/>
        </authorList>
    </citation>
    <scope>NUCLEOTIDE SEQUENCE [LARGE SCALE GENOMIC DNA]</scope>
    <source>
        <strain evidence="6 7">ATCC 29453</strain>
    </source>
</reference>
<keyword evidence="4 5" id="KW-0472">Membrane</keyword>
<sequence length="182" mass="20647">MKALSDFLAIILFFVIYTTTHNIIWATIGATVVGIFQAAYTWIKFKKLSFFQWVSLIIVVVFGGLTIWLDNPVYVMLKTTVVCWLTALAVGVGQMMGKNGVKLLMGNELKLPENVWTKLSYAWMIFFILMGLINLAIAYPFTAEQVDVWAKYKMYGYIPLSLIFSIGQAFYIARFLPKPTGE</sequence>
<evidence type="ECO:0000256" key="2">
    <source>
        <dbReference type="ARBA" id="ARBA00022692"/>
    </source>
</evidence>
<evidence type="ECO:0000256" key="5">
    <source>
        <dbReference type="HAMAP-Rule" id="MF_00189"/>
    </source>
</evidence>
<keyword evidence="1 5" id="KW-1003">Cell membrane</keyword>
<keyword evidence="2 5" id="KW-0812">Transmembrane</keyword>
<feature type="transmembrane region" description="Helical" evidence="5">
    <location>
        <begin position="7"/>
        <end position="38"/>
    </location>
</feature>
<dbReference type="HAMAP" id="MF_00189">
    <property type="entry name" value="YciB"/>
    <property type="match status" value="1"/>
</dbReference>
<comment type="similarity">
    <text evidence="5">Belongs to the YciB family.</text>
</comment>
<keyword evidence="5" id="KW-0997">Cell inner membrane</keyword>
<evidence type="ECO:0000256" key="3">
    <source>
        <dbReference type="ARBA" id="ARBA00022989"/>
    </source>
</evidence>
<evidence type="ECO:0000256" key="1">
    <source>
        <dbReference type="ARBA" id="ARBA00022475"/>
    </source>
</evidence>
<organism evidence="6 7">
    <name type="scientific">Simonsiella muelleri ATCC 29453</name>
    <dbReference type="NCBI Taxonomy" id="641147"/>
    <lineage>
        <taxon>Bacteria</taxon>
        <taxon>Pseudomonadati</taxon>
        <taxon>Pseudomonadota</taxon>
        <taxon>Betaproteobacteria</taxon>
        <taxon>Neisseriales</taxon>
        <taxon>Neisseriaceae</taxon>
        <taxon>Simonsiella</taxon>
    </lineage>
</organism>
<protein>
    <recommendedName>
        <fullName evidence="5">Inner membrane-spanning protein YciB</fullName>
    </recommendedName>
</protein>
<evidence type="ECO:0000313" key="6">
    <source>
        <dbReference type="EMBL" id="EFG31310.1"/>
    </source>
</evidence>
<dbReference type="PANTHER" id="PTHR36917:SF1">
    <property type="entry name" value="INNER MEMBRANE-SPANNING PROTEIN YCIB"/>
    <property type="match status" value="1"/>
</dbReference>
<comment type="caution">
    <text evidence="6">The sequence shown here is derived from an EMBL/GenBank/DDBJ whole genome shotgun (WGS) entry which is preliminary data.</text>
</comment>
<evidence type="ECO:0000313" key="7">
    <source>
        <dbReference type="Proteomes" id="UP000017813"/>
    </source>
</evidence>
<feature type="transmembrane region" description="Helical" evidence="5">
    <location>
        <begin position="50"/>
        <end position="69"/>
    </location>
</feature>
<dbReference type="EMBL" id="ADCY02000009">
    <property type="protein sequence ID" value="EFG31310.1"/>
    <property type="molecule type" value="Genomic_DNA"/>
</dbReference>
<dbReference type="KEGG" id="smur:BWP33_10375"/>
<dbReference type="OrthoDB" id="9788219at2"/>
<feature type="transmembrane region" description="Helical" evidence="5">
    <location>
        <begin position="81"/>
        <end position="101"/>
    </location>
</feature>
<feature type="transmembrane region" description="Helical" evidence="5">
    <location>
        <begin position="154"/>
        <end position="173"/>
    </location>
</feature>
<feature type="transmembrane region" description="Helical" evidence="5">
    <location>
        <begin position="121"/>
        <end position="142"/>
    </location>
</feature>
<keyword evidence="3 5" id="KW-1133">Transmembrane helix</keyword>
<gene>
    <name evidence="5" type="primary">yciB</name>
    <name evidence="6" type="ORF">HMPREF9021_00578</name>
</gene>
<dbReference type="Proteomes" id="UP000017813">
    <property type="component" value="Unassembled WGS sequence"/>
</dbReference>
<dbReference type="RefSeq" id="WP_002641364.1">
    <property type="nucleotide sequence ID" value="NZ_CP019448.1"/>
</dbReference>
<dbReference type="AlphaFoldDB" id="V9H8W1"/>
<dbReference type="STRING" id="641147.HMPREF9021_00578"/>
<dbReference type="HOGENOM" id="CLU_089554_2_0_4"/>
<dbReference type="GO" id="GO:0005886">
    <property type="term" value="C:plasma membrane"/>
    <property type="evidence" value="ECO:0007669"/>
    <property type="project" value="UniProtKB-SubCell"/>
</dbReference>
<comment type="function">
    <text evidence="5">Plays a role in cell envelope biogenesis, maintenance of cell envelope integrity and membrane homeostasis.</text>
</comment>
<name>V9H8W1_9NEIS</name>
<keyword evidence="7" id="KW-1185">Reference proteome</keyword>
<dbReference type="eggNOG" id="COG2917">
    <property type="taxonomic scope" value="Bacteria"/>
</dbReference>
<reference evidence="6 7" key="1">
    <citation type="submission" date="2010-03" db="EMBL/GenBank/DDBJ databases">
        <authorList>
            <consortium name="The Broad Institute Genome Sequencing Platform"/>
            <person name="Ward D."/>
            <person name="Earl A."/>
            <person name="Feldgarden M."/>
            <person name="Gevers D."/>
            <person name="Young S."/>
            <person name="Zeng Q."/>
            <person name="Koehrsen M."/>
            <person name="Alvarado L."/>
            <person name="Berlin A.M."/>
            <person name="Borenstein D."/>
            <person name="Chapman S.B."/>
            <person name="Chen Z."/>
            <person name="Engels R."/>
            <person name="Freedman E."/>
            <person name="Gellesch M."/>
            <person name="Goldberg J."/>
            <person name="Griggs A."/>
            <person name="Gujja S."/>
            <person name="Heilman E.R."/>
            <person name="Heiman D.I."/>
            <person name="Hepburn T.A."/>
            <person name="Howarth C."/>
            <person name="Jen D."/>
            <person name="Larson L."/>
            <person name="Mehta T."/>
            <person name="Park D."/>
            <person name="Pearson M."/>
            <person name="Richards J."/>
            <person name="Roberts A."/>
            <person name="Saif S."/>
            <person name="Shea T.D."/>
            <person name="Shenoy N."/>
            <person name="Sisk P."/>
            <person name="Stolte C."/>
            <person name="Sykes S.N."/>
            <person name="Walk T."/>
            <person name="White J."/>
            <person name="Yandava C."/>
            <person name="Izard J."/>
            <person name="Baranova O.V."/>
            <person name="Blanton J.M."/>
            <person name="Tanner A.C."/>
            <person name="Dewhirst F."/>
            <person name="Haas B."/>
            <person name="Nusbaum C."/>
            <person name="Birren B."/>
        </authorList>
    </citation>
    <scope>NUCLEOTIDE SEQUENCE [LARGE SCALE GENOMIC DNA]</scope>
    <source>
        <strain evidence="6 7">ATCC 29453</strain>
    </source>
</reference>
<proteinExistence type="inferred from homology"/>
<accession>V9H8W1</accession>